<organism evidence="2 3">
    <name type="scientific">Neoarthrinium moseri</name>
    <dbReference type="NCBI Taxonomy" id="1658444"/>
    <lineage>
        <taxon>Eukaryota</taxon>
        <taxon>Fungi</taxon>
        <taxon>Dikarya</taxon>
        <taxon>Ascomycota</taxon>
        <taxon>Pezizomycotina</taxon>
        <taxon>Sordariomycetes</taxon>
        <taxon>Xylariomycetidae</taxon>
        <taxon>Amphisphaeriales</taxon>
        <taxon>Apiosporaceae</taxon>
        <taxon>Neoarthrinium</taxon>
    </lineage>
</organism>
<dbReference type="OrthoDB" id="15433at2759"/>
<dbReference type="SUPFAM" id="SSF56214">
    <property type="entry name" value="4'-phosphopantetheinyl transferase"/>
    <property type="match status" value="1"/>
</dbReference>
<dbReference type="Gene3D" id="3.90.470.20">
    <property type="entry name" value="4'-phosphopantetheinyl transferase domain"/>
    <property type="match status" value="1"/>
</dbReference>
<evidence type="ECO:0000313" key="2">
    <source>
        <dbReference type="EMBL" id="KAI1881205.1"/>
    </source>
</evidence>
<evidence type="ECO:0000313" key="3">
    <source>
        <dbReference type="Proteomes" id="UP000829685"/>
    </source>
</evidence>
<evidence type="ECO:0008006" key="4">
    <source>
        <dbReference type="Google" id="ProtNLM"/>
    </source>
</evidence>
<proteinExistence type="predicted"/>
<sequence length="130" mass="13521">MAEGDSLPEQHDAGGYRDPAMWKAAEFMAGRFAAKEAAIKAHHQLKITFQDIEIVSGTPARGFKDGAEDSPVQTEPGVGEGSLSSGPPTAIVRLPTSSQGQSALLSISHDGEYASAVCLAVHGDQGIFNA</sequence>
<keyword evidence="3" id="KW-1185">Reference proteome</keyword>
<reference evidence="2" key="1">
    <citation type="submission" date="2021-03" db="EMBL/GenBank/DDBJ databases">
        <title>Revisited historic fungal species revealed as producer of novel bioactive compounds through whole genome sequencing and comparative genomics.</title>
        <authorList>
            <person name="Vignolle G.A."/>
            <person name="Hochenegger N."/>
            <person name="Mach R.L."/>
            <person name="Mach-Aigner A.R."/>
            <person name="Javad Rahimi M."/>
            <person name="Salim K.A."/>
            <person name="Chan C.M."/>
            <person name="Lim L.B.L."/>
            <person name="Cai F."/>
            <person name="Druzhinina I.S."/>
            <person name="U'Ren J.M."/>
            <person name="Derntl C."/>
        </authorList>
    </citation>
    <scope>NUCLEOTIDE SEQUENCE</scope>
    <source>
        <strain evidence="2">TUCIM 5799</strain>
    </source>
</reference>
<dbReference type="AlphaFoldDB" id="A0A9Q0AWG2"/>
<evidence type="ECO:0000256" key="1">
    <source>
        <dbReference type="SAM" id="MobiDB-lite"/>
    </source>
</evidence>
<dbReference type="InterPro" id="IPR037143">
    <property type="entry name" value="4-PPantetheinyl_Trfase_dom_sf"/>
</dbReference>
<dbReference type="GO" id="GO:0008897">
    <property type="term" value="F:holo-[acyl-carrier-protein] synthase activity"/>
    <property type="evidence" value="ECO:0007669"/>
    <property type="project" value="InterPro"/>
</dbReference>
<dbReference type="EMBL" id="JAFIMR010000001">
    <property type="protein sequence ID" value="KAI1881205.1"/>
    <property type="molecule type" value="Genomic_DNA"/>
</dbReference>
<accession>A0A9Q0AWG2</accession>
<comment type="caution">
    <text evidence="2">The sequence shown here is derived from an EMBL/GenBank/DDBJ whole genome shotgun (WGS) entry which is preliminary data.</text>
</comment>
<protein>
    <recommendedName>
        <fullName evidence="4">4'-phosphopantetheinyl transferase domain-containing protein</fullName>
    </recommendedName>
</protein>
<dbReference type="GO" id="GO:0000287">
    <property type="term" value="F:magnesium ion binding"/>
    <property type="evidence" value="ECO:0007669"/>
    <property type="project" value="InterPro"/>
</dbReference>
<feature type="region of interest" description="Disordered" evidence="1">
    <location>
        <begin position="59"/>
        <end position="89"/>
    </location>
</feature>
<name>A0A9Q0AWG2_9PEZI</name>
<gene>
    <name evidence="2" type="ORF">JX265_000031</name>
</gene>
<dbReference type="Proteomes" id="UP000829685">
    <property type="component" value="Unassembled WGS sequence"/>
</dbReference>